<dbReference type="InterPro" id="IPR048747">
    <property type="entry name" value="CCDC93_N"/>
</dbReference>
<name>A0A7E4VHH8_PANRE</name>
<keyword evidence="3 4" id="KW-0175">Coiled coil</keyword>
<reference evidence="7" key="1">
    <citation type="journal article" date="2013" name="Genetics">
        <title>The draft genome and transcriptome of Panagrellus redivivus are shaped by the harsh demands of a free-living lifestyle.</title>
        <authorList>
            <person name="Srinivasan J."/>
            <person name="Dillman A.R."/>
            <person name="Macchietto M.G."/>
            <person name="Heikkinen L."/>
            <person name="Lakso M."/>
            <person name="Fracchia K.M."/>
            <person name="Antoshechkin I."/>
            <person name="Mortazavi A."/>
            <person name="Wong G."/>
            <person name="Sternberg P.W."/>
        </authorList>
    </citation>
    <scope>NUCLEOTIDE SEQUENCE [LARGE SCALE GENOMIC DNA]</scope>
    <source>
        <strain evidence="7">MT8872</strain>
    </source>
</reference>
<dbReference type="PANTHER" id="PTHR16441">
    <property type="entry name" value="FIDIPIDINE"/>
    <property type="match status" value="1"/>
</dbReference>
<protein>
    <recommendedName>
        <fullName evidence="2">Coiled-coil domain-containing protein 93</fullName>
    </recommendedName>
</protein>
<dbReference type="InterPro" id="IPR039116">
    <property type="entry name" value="CCDC93"/>
</dbReference>
<evidence type="ECO:0000256" key="2">
    <source>
        <dbReference type="ARBA" id="ARBA00016765"/>
    </source>
</evidence>
<reference evidence="8" key="2">
    <citation type="submission" date="2020-10" db="UniProtKB">
        <authorList>
            <consortium name="WormBaseParasite"/>
        </authorList>
    </citation>
    <scope>IDENTIFICATION</scope>
</reference>
<dbReference type="InterPro" id="IPR019159">
    <property type="entry name" value="CCDC93_CC"/>
</dbReference>
<dbReference type="GO" id="GO:0006893">
    <property type="term" value="P:Golgi to plasma membrane transport"/>
    <property type="evidence" value="ECO:0007669"/>
    <property type="project" value="TreeGrafter"/>
</dbReference>
<accession>A0A7E4VHH8</accession>
<dbReference type="Pfam" id="PF09762">
    <property type="entry name" value="CCDC93_CC"/>
    <property type="match status" value="1"/>
</dbReference>
<evidence type="ECO:0000256" key="3">
    <source>
        <dbReference type="ARBA" id="ARBA00023054"/>
    </source>
</evidence>
<evidence type="ECO:0000259" key="5">
    <source>
        <dbReference type="Pfam" id="PF09762"/>
    </source>
</evidence>
<comment type="similarity">
    <text evidence="1">Belongs to the CCDC93 family.</text>
</comment>
<dbReference type="WBParaSite" id="Pan_g2120.t1">
    <property type="protein sequence ID" value="Pan_g2120.t1"/>
    <property type="gene ID" value="Pan_g2120"/>
</dbReference>
<feature type="coiled-coil region" evidence="4">
    <location>
        <begin position="357"/>
        <end position="413"/>
    </location>
</feature>
<feature type="domain" description="CCDC93 coiled-coil" evidence="5">
    <location>
        <begin position="268"/>
        <end position="559"/>
    </location>
</feature>
<keyword evidence="7" id="KW-1185">Reference proteome</keyword>
<evidence type="ECO:0000313" key="7">
    <source>
        <dbReference type="Proteomes" id="UP000492821"/>
    </source>
</evidence>
<evidence type="ECO:0000256" key="1">
    <source>
        <dbReference type="ARBA" id="ARBA00007219"/>
    </source>
</evidence>
<proteinExistence type="inferred from homology"/>
<sequence>MATPSKASSAQFDVREDEEQYTTAVEIMDLLVSAGYFRAKIAGLSAFDKIVGGMVWCIALCAESVDVDLLYSENSTIGQKIALTENIVRVLPRFKCPYALEPHQIQGLDCIHILPVMRWLVKEAIEAKARTGDEVLNHGAFQFRQSGYKLPPKYELASTEDDTPIAENPKRKYHRATALGQLDVAEDVACTLMEYGLAATDVVVLPEVDEDDGHKKEREATLARELKLAELLQAELQDGAPSKATTKNDRMSAKVVNTLIDASTLESISESIGDSAAQYESLVAEKAALDTENANHRKELADEKEKFDRLTADLAELKEKHQKNQEILGKTDAALLESLKSTMTEVTEAKQRYRTYKRHCREAIAALEDEITALEAAEPGDATSIESAESANLHRYEAELLALDEEMNTSSQELFKLKSQLDSNPSQLELVQYQKRFVELYNHMSSKHREIKGIYTMYNTKVDVRDFIRKEIDLLNNIDDLKEKAVKNEYKESFVKNLDSKIKAIEANLNKLSSKYESLAKNKDRLYDELQYAVDKQRVYNKSVAEFQQECMINEQLREEIARLSAT</sequence>
<organism evidence="7 8">
    <name type="scientific">Panagrellus redivivus</name>
    <name type="common">Microworm</name>
    <dbReference type="NCBI Taxonomy" id="6233"/>
    <lineage>
        <taxon>Eukaryota</taxon>
        <taxon>Metazoa</taxon>
        <taxon>Ecdysozoa</taxon>
        <taxon>Nematoda</taxon>
        <taxon>Chromadorea</taxon>
        <taxon>Rhabditida</taxon>
        <taxon>Tylenchina</taxon>
        <taxon>Panagrolaimomorpha</taxon>
        <taxon>Panagrolaimoidea</taxon>
        <taxon>Panagrolaimidae</taxon>
        <taxon>Panagrellus</taxon>
    </lineage>
</organism>
<dbReference type="PANTHER" id="PTHR16441:SF0">
    <property type="entry name" value="COILED-COIL DOMAIN-CONTAINING PROTEIN 93"/>
    <property type="match status" value="1"/>
</dbReference>
<evidence type="ECO:0000313" key="8">
    <source>
        <dbReference type="WBParaSite" id="Pan_g2120.t1"/>
    </source>
</evidence>
<dbReference type="Pfam" id="PF21673">
    <property type="entry name" value="CCDC93_N"/>
    <property type="match status" value="1"/>
</dbReference>
<feature type="domain" description="CCDC93 N-terminal" evidence="6">
    <location>
        <begin position="19"/>
        <end position="125"/>
    </location>
</feature>
<evidence type="ECO:0000259" key="6">
    <source>
        <dbReference type="Pfam" id="PF21673"/>
    </source>
</evidence>
<dbReference type="AlphaFoldDB" id="A0A7E4VHH8"/>
<feature type="coiled-coil region" evidence="4">
    <location>
        <begin position="495"/>
        <end position="529"/>
    </location>
</feature>
<evidence type="ECO:0000256" key="4">
    <source>
        <dbReference type="SAM" id="Coils"/>
    </source>
</evidence>
<feature type="coiled-coil region" evidence="4">
    <location>
        <begin position="279"/>
        <end position="327"/>
    </location>
</feature>
<dbReference type="Proteomes" id="UP000492821">
    <property type="component" value="Unassembled WGS sequence"/>
</dbReference>